<keyword evidence="1" id="KW-0472">Membrane</keyword>
<feature type="transmembrane region" description="Helical" evidence="1">
    <location>
        <begin position="448"/>
        <end position="471"/>
    </location>
</feature>
<feature type="transmembrane region" description="Helical" evidence="1">
    <location>
        <begin position="170"/>
        <end position="188"/>
    </location>
</feature>
<feature type="transmembrane region" description="Helical" evidence="1">
    <location>
        <begin position="200"/>
        <end position="231"/>
    </location>
</feature>
<feature type="transmembrane region" description="Helical" evidence="1">
    <location>
        <begin position="99"/>
        <end position="120"/>
    </location>
</feature>
<feature type="transmembrane region" description="Helical" evidence="1">
    <location>
        <begin position="140"/>
        <end position="163"/>
    </location>
</feature>
<dbReference type="Proteomes" id="UP001596495">
    <property type="component" value="Unassembled WGS sequence"/>
</dbReference>
<keyword evidence="1" id="KW-1133">Transmembrane helix</keyword>
<comment type="caution">
    <text evidence="2">The sequence shown here is derived from an EMBL/GenBank/DDBJ whole genome shotgun (WGS) entry which is preliminary data.</text>
</comment>
<reference evidence="3" key="1">
    <citation type="journal article" date="2019" name="Int. J. Syst. Evol. Microbiol.">
        <title>The Global Catalogue of Microorganisms (GCM) 10K type strain sequencing project: providing services to taxonomists for standard genome sequencing and annotation.</title>
        <authorList>
            <consortium name="The Broad Institute Genomics Platform"/>
            <consortium name="The Broad Institute Genome Sequencing Center for Infectious Disease"/>
            <person name="Wu L."/>
            <person name="Ma J."/>
        </authorList>
    </citation>
    <scope>NUCLEOTIDE SEQUENCE [LARGE SCALE GENOMIC DNA]</scope>
    <source>
        <strain evidence="3">CCUG 54518</strain>
    </source>
</reference>
<feature type="transmembrane region" description="Helical" evidence="1">
    <location>
        <begin position="252"/>
        <end position="271"/>
    </location>
</feature>
<gene>
    <name evidence="2" type="ORF">ACFQNJ_14725</name>
</gene>
<organism evidence="2 3">
    <name type="scientific">Hydrogenophaga bisanensis</name>
    <dbReference type="NCBI Taxonomy" id="439611"/>
    <lineage>
        <taxon>Bacteria</taxon>
        <taxon>Pseudomonadati</taxon>
        <taxon>Pseudomonadota</taxon>
        <taxon>Betaproteobacteria</taxon>
        <taxon>Burkholderiales</taxon>
        <taxon>Comamonadaceae</taxon>
        <taxon>Hydrogenophaga</taxon>
    </lineage>
</organism>
<name>A0ABW2RCE7_9BURK</name>
<evidence type="ECO:0000256" key="1">
    <source>
        <dbReference type="SAM" id="Phobius"/>
    </source>
</evidence>
<evidence type="ECO:0008006" key="4">
    <source>
        <dbReference type="Google" id="ProtNLM"/>
    </source>
</evidence>
<evidence type="ECO:0000313" key="3">
    <source>
        <dbReference type="Proteomes" id="UP001596495"/>
    </source>
</evidence>
<feature type="transmembrane region" description="Helical" evidence="1">
    <location>
        <begin position="372"/>
        <end position="398"/>
    </location>
</feature>
<keyword evidence="1" id="KW-0812">Transmembrane</keyword>
<dbReference type="EMBL" id="JBHTBX010000010">
    <property type="protein sequence ID" value="MFC7435767.1"/>
    <property type="molecule type" value="Genomic_DNA"/>
</dbReference>
<feature type="transmembrane region" description="Helical" evidence="1">
    <location>
        <begin position="418"/>
        <end position="436"/>
    </location>
</feature>
<feature type="transmembrane region" description="Helical" evidence="1">
    <location>
        <begin position="323"/>
        <end position="340"/>
    </location>
</feature>
<accession>A0ABW2RCE7</accession>
<feature type="transmembrane region" description="Helical" evidence="1">
    <location>
        <begin position="291"/>
        <end position="311"/>
    </location>
</feature>
<sequence>MNKTTPAIVTQDAVRRLPRPVLLLFCIAYVLPGFIGREPWKTADVTAFGIMLDLARGGDWWNPGVLGAPAEVPGWLAYWLGAWAIQGLPFLAADTAARLPFIALLLLTLACTWYSVYHLARQPAAQPVSLAFGGEANPRDYARTLADAALLALMACLGLAQLSHEGTPDLVRLAGTAAMFYGAAQLALQENRHPYRGVVGWLMGSVLLVFAGAPWQALLLGAGLLIGIVAAGSSPRASSDWEPAAAIDARRWSVPLAAASLAALLLLAGWLDTLAPMVSPALPAAIEEWQRWGRMVLWFAWPAWPLALWTLWRWRRQWLRPHLLIPLWVTAVGLVASLTTDRLDRALLLALPAMATLAAFALPTLRRSVSAFIDWFTLLFFSGCALIIWVIWLAMMTGFPAKPAANVAKLAPGFQPEFSVWLLLVGLSSTLAWLWLVRWRAGRHRQALWKSLVLPAAGATLCWILLMSLWLPLLDFARSYGPLSRRMATLVPANSCVVVDGLTQAQESALRYHGGLTLVRIGQPGQGACRALIVEPDRQDSLAERTNLTEWAFKATVRRLTDRKERLLLYLRVRPASTP</sequence>
<feature type="transmembrane region" description="Helical" evidence="1">
    <location>
        <begin position="346"/>
        <end position="365"/>
    </location>
</feature>
<keyword evidence="3" id="KW-1185">Reference proteome</keyword>
<dbReference type="RefSeq" id="WP_382258943.1">
    <property type="nucleotide sequence ID" value="NZ_JBHTBX010000010.1"/>
</dbReference>
<feature type="transmembrane region" description="Helical" evidence="1">
    <location>
        <begin position="75"/>
        <end position="92"/>
    </location>
</feature>
<feature type="transmembrane region" description="Helical" evidence="1">
    <location>
        <begin position="21"/>
        <end position="37"/>
    </location>
</feature>
<protein>
    <recommendedName>
        <fullName evidence="4">4-amino-4-deoxy-L-arabinose transferase-like glycosyltransferase</fullName>
    </recommendedName>
</protein>
<proteinExistence type="predicted"/>
<evidence type="ECO:0000313" key="2">
    <source>
        <dbReference type="EMBL" id="MFC7435767.1"/>
    </source>
</evidence>